<evidence type="ECO:0000256" key="4">
    <source>
        <dbReference type="ARBA" id="ARBA00023186"/>
    </source>
</evidence>
<accession>A0ABY7FCJ8</accession>
<comment type="subcellular location">
    <subcellularLocation>
        <location evidence="2">Cytoplasm</location>
    </subcellularLocation>
    <subcellularLocation>
        <location evidence="1">Nucleus</location>
    </subcellularLocation>
</comment>
<keyword evidence="3" id="KW-0963">Cytoplasm</keyword>
<keyword evidence="8" id="KW-1185">Reference proteome</keyword>
<feature type="compositionally biased region" description="Basic and acidic residues" evidence="6">
    <location>
        <begin position="85"/>
        <end position="108"/>
    </location>
</feature>
<evidence type="ECO:0000313" key="7">
    <source>
        <dbReference type="EMBL" id="WAR19867.1"/>
    </source>
</evidence>
<dbReference type="Proteomes" id="UP001164746">
    <property type="component" value="Chromosome 11"/>
</dbReference>
<dbReference type="PANTHER" id="PTHR44313:SF1">
    <property type="entry name" value="DNAJ HOMOLOG SUBFAMILY C MEMBER 17"/>
    <property type="match status" value="1"/>
</dbReference>
<organism evidence="7 8">
    <name type="scientific">Mya arenaria</name>
    <name type="common">Soft-shell clam</name>
    <dbReference type="NCBI Taxonomy" id="6604"/>
    <lineage>
        <taxon>Eukaryota</taxon>
        <taxon>Metazoa</taxon>
        <taxon>Spiralia</taxon>
        <taxon>Lophotrochozoa</taxon>
        <taxon>Mollusca</taxon>
        <taxon>Bivalvia</taxon>
        <taxon>Autobranchia</taxon>
        <taxon>Heteroconchia</taxon>
        <taxon>Euheterodonta</taxon>
        <taxon>Imparidentia</taxon>
        <taxon>Neoheterodontei</taxon>
        <taxon>Myida</taxon>
        <taxon>Myoidea</taxon>
        <taxon>Myidae</taxon>
        <taxon>Mya</taxon>
    </lineage>
</organism>
<evidence type="ECO:0000256" key="2">
    <source>
        <dbReference type="ARBA" id="ARBA00004496"/>
    </source>
</evidence>
<feature type="compositionally biased region" description="Polar residues" evidence="6">
    <location>
        <begin position="123"/>
        <end position="166"/>
    </location>
</feature>
<keyword evidence="4" id="KW-0143">Chaperone</keyword>
<evidence type="ECO:0000256" key="5">
    <source>
        <dbReference type="ARBA" id="ARBA00023242"/>
    </source>
</evidence>
<reference evidence="7" key="1">
    <citation type="submission" date="2022-11" db="EMBL/GenBank/DDBJ databases">
        <title>Centuries of genome instability and evolution in soft-shell clam transmissible cancer (bioRxiv).</title>
        <authorList>
            <person name="Hart S.F.M."/>
            <person name="Yonemitsu M.A."/>
            <person name="Giersch R.M."/>
            <person name="Beal B.F."/>
            <person name="Arriagada G."/>
            <person name="Davis B.W."/>
            <person name="Ostrander E.A."/>
            <person name="Goff S.P."/>
            <person name="Metzger M.J."/>
        </authorList>
    </citation>
    <scope>NUCLEOTIDE SEQUENCE</scope>
    <source>
        <strain evidence="7">MELC-2E11</strain>
        <tissue evidence="7">Siphon/mantle</tissue>
    </source>
</reference>
<dbReference type="PANTHER" id="PTHR44313">
    <property type="entry name" value="DNAJ HOMOLOG SUBFAMILY C MEMBER 17"/>
    <property type="match status" value="1"/>
</dbReference>
<protein>
    <submittedName>
        <fullName evidence="7">DJC17-like protein</fullName>
    </submittedName>
</protein>
<sequence length="199" mass="22949">MANKLDMTKEDLYGILGVEQEATEKHAAYDKILKGKKEAEWRRKQYDSKRKKFKDDLEVREKATFEKKEDAVDAAKRLQQEIERLRKEGNSILRETQEQLRRDLEERQNSAAGQQPEDRLGNHGNSDSTETRKATGTSGAASFPTGATSFTSFSQTQPLFSDQPTPDNRDFESVVLMKMRQAEERKRLIEQMMKEDEEG</sequence>
<evidence type="ECO:0000313" key="8">
    <source>
        <dbReference type="Proteomes" id="UP001164746"/>
    </source>
</evidence>
<dbReference type="InterPro" id="IPR052094">
    <property type="entry name" value="Pre-mRNA-splicing_ERAD"/>
</dbReference>
<evidence type="ECO:0000256" key="6">
    <source>
        <dbReference type="SAM" id="MobiDB-lite"/>
    </source>
</evidence>
<gene>
    <name evidence="7" type="ORF">MAR_001705</name>
</gene>
<proteinExistence type="predicted"/>
<feature type="region of interest" description="Disordered" evidence="6">
    <location>
        <begin position="85"/>
        <end position="174"/>
    </location>
</feature>
<evidence type="ECO:0000256" key="1">
    <source>
        <dbReference type="ARBA" id="ARBA00004123"/>
    </source>
</evidence>
<name>A0ABY7FCJ8_MYAAR</name>
<dbReference type="EMBL" id="CP111022">
    <property type="protein sequence ID" value="WAR19867.1"/>
    <property type="molecule type" value="Genomic_DNA"/>
</dbReference>
<keyword evidence="5" id="KW-0539">Nucleus</keyword>
<evidence type="ECO:0000256" key="3">
    <source>
        <dbReference type="ARBA" id="ARBA00022490"/>
    </source>
</evidence>